<dbReference type="AlphaFoldDB" id="A0A4R1XD40"/>
<sequence length="194" mass="21102">MNALDIIILTILLIGGLNGLRQGFVKAFANLVGWVLALILAAKYANFVAPFMSVLSLDPVVQKIAAFAAIVLVIIVLTWIVSALLNGVLKSFKLGPFNRMVGGAFGSLKGLLIVLITMQGLGPWVESSPYWRQSKLVQNLLPYAPLATEISKNAADQAFQEMKSETHSEDERARPDQSQSSTQKSSHATQNPFY</sequence>
<keyword evidence="8" id="KW-1185">Reference proteome</keyword>
<feature type="compositionally biased region" description="Basic and acidic residues" evidence="5">
    <location>
        <begin position="162"/>
        <end position="175"/>
    </location>
</feature>
<reference evidence="7 8" key="1">
    <citation type="submission" date="2019-03" db="EMBL/GenBank/DDBJ databases">
        <title>Genomic analyses of the natural microbiome of Caenorhabditis elegans.</title>
        <authorList>
            <person name="Samuel B."/>
        </authorList>
    </citation>
    <scope>NUCLEOTIDE SEQUENCE [LARGE SCALE GENOMIC DNA]</scope>
    <source>
        <strain evidence="7 8">JUb89</strain>
    </source>
</reference>
<dbReference type="Proteomes" id="UP000294963">
    <property type="component" value="Unassembled WGS sequence"/>
</dbReference>
<keyword evidence="4 6" id="KW-0472">Membrane</keyword>
<feature type="region of interest" description="Disordered" evidence="5">
    <location>
        <begin position="158"/>
        <end position="194"/>
    </location>
</feature>
<evidence type="ECO:0000313" key="7">
    <source>
        <dbReference type="EMBL" id="TCM60492.1"/>
    </source>
</evidence>
<accession>A0A4R1XD40</accession>
<protein>
    <submittedName>
        <fullName evidence="7">Membrane protein required for colicin V production</fullName>
    </submittedName>
</protein>
<comment type="caution">
    <text evidence="7">The sequence shown here is derived from an EMBL/GenBank/DDBJ whole genome shotgun (WGS) entry which is preliminary data.</text>
</comment>
<dbReference type="PANTHER" id="PTHR36926:SF1">
    <property type="entry name" value="COLICIN V PRODUCTION PROTEIN"/>
    <property type="match status" value="1"/>
</dbReference>
<evidence type="ECO:0000256" key="4">
    <source>
        <dbReference type="ARBA" id="ARBA00023136"/>
    </source>
</evidence>
<feature type="transmembrane region" description="Helical" evidence="6">
    <location>
        <begin position="31"/>
        <end position="52"/>
    </location>
</feature>
<proteinExistence type="predicted"/>
<feature type="transmembrane region" description="Helical" evidence="6">
    <location>
        <begin position="6"/>
        <end position="24"/>
    </location>
</feature>
<gene>
    <name evidence="7" type="ORF">EC844_13219</name>
</gene>
<evidence type="ECO:0000256" key="3">
    <source>
        <dbReference type="ARBA" id="ARBA00022989"/>
    </source>
</evidence>
<feature type="transmembrane region" description="Helical" evidence="6">
    <location>
        <begin position="101"/>
        <end position="121"/>
    </location>
</feature>
<feature type="compositionally biased region" description="Polar residues" evidence="5">
    <location>
        <begin position="176"/>
        <end position="194"/>
    </location>
</feature>
<dbReference type="GO" id="GO:0009403">
    <property type="term" value="P:toxin biosynthetic process"/>
    <property type="evidence" value="ECO:0007669"/>
    <property type="project" value="InterPro"/>
</dbReference>
<feature type="transmembrane region" description="Helical" evidence="6">
    <location>
        <begin position="64"/>
        <end position="89"/>
    </location>
</feature>
<dbReference type="Pfam" id="PF02674">
    <property type="entry name" value="Colicin_V"/>
    <property type="match status" value="1"/>
</dbReference>
<name>A0A4R1XD40_ACICA</name>
<organism evidence="7 8">
    <name type="scientific">Acinetobacter calcoaceticus</name>
    <dbReference type="NCBI Taxonomy" id="471"/>
    <lineage>
        <taxon>Bacteria</taxon>
        <taxon>Pseudomonadati</taxon>
        <taxon>Pseudomonadota</taxon>
        <taxon>Gammaproteobacteria</taxon>
        <taxon>Moraxellales</taxon>
        <taxon>Moraxellaceae</taxon>
        <taxon>Acinetobacter</taxon>
        <taxon>Acinetobacter calcoaceticus/baumannii complex</taxon>
    </lineage>
</organism>
<evidence type="ECO:0000256" key="5">
    <source>
        <dbReference type="SAM" id="MobiDB-lite"/>
    </source>
</evidence>
<evidence type="ECO:0000313" key="8">
    <source>
        <dbReference type="Proteomes" id="UP000294963"/>
    </source>
</evidence>
<dbReference type="PANTHER" id="PTHR36926">
    <property type="entry name" value="COLICIN V PRODUCTION PROTEIN"/>
    <property type="match status" value="1"/>
</dbReference>
<keyword evidence="2 6" id="KW-0812">Transmembrane</keyword>
<evidence type="ECO:0000256" key="1">
    <source>
        <dbReference type="ARBA" id="ARBA00004141"/>
    </source>
</evidence>
<dbReference type="EMBL" id="SLVJ01000032">
    <property type="protein sequence ID" value="TCM60492.1"/>
    <property type="molecule type" value="Genomic_DNA"/>
</dbReference>
<keyword evidence="3 6" id="KW-1133">Transmembrane helix</keyword>
<comment type="subcellular location">
    <subcellularLocation>
        <location evidence="1">Membrane</location>
        <topology evidence="1">Multi-pass membrane protein</topology>
    </subcellularLocation>
</comment>
<dbReference type="InterPro" id="IPR003825">
    <property type="entry name" value="Colicin-V_CvpA"/>
</dbReference>
<dbReference type="OrthoDB" id="9810601at2"/>
<evidence type="ECO:0000256" key="2">
    <source>
        <dbReference type="ARBA" id="ARBA00022692"/>
    </source>
</evidence>
<dbReference type="InterPro" id="IPR052719">
    <property type="entry name" value="CvpA-like"/>
</dbReference>
<dbReference type="GO" id="GO:0016020">
    <property type="term" value="C:membrane"/>
    <property type="evidence" value="ECO:0007669"/>
    <property type="project" value="UniProtKB-SubCell"/>
</dbReference>
<evidence type="ECO:0000256" key="6">
    <source>
        <dbReference type="SAM" id="Phobius"/>
    </source>
</evidence>